<organism evidence="2 3">
    <name type="scientific">Hypholoma sublateritium (strain FD-334 SS-4)</name>
    <dbReference type="NCBI Taxonomy" id="945553"/>
    <lineage>
        <taxon>Eukaryota</taxon>
        <taxon>Fungi</taxon>
        <taxon>Dikarya</taxon>
        <taxon>Basidiomycota</taxon>
        <taxon>Agaricomycotina</taxon>
        <taxon>Agaricomycetes</taxon>
        <taxon>Agaricomycetidae</taxon>
        <taxon>Agaricales</taxon>
        <taxon>Agaricineae</taxon>
        <taxon>Strophariaceae</taxon>
        <taxon>Hypholoma</taxon>
    </lineage>
</organism>
<dbReference type="AlphaFoldDB" id="A0A0D2NI85"/>
<dbReference type="OrthoDB" id="3132747at2759"/>
<dbReference type="InterPro" id="IPR046798">
    <property type="entry name" value="2OG-FeII_Oxy_6"/>
</dbReference>
<evidence type="ECO:0000313" key="3">
    <source>
        <dbReference type="Proteomes" id="UP000054270"/>
    </source>
</evidence>
<evidence type="ECO:0000313" key="2">
    <source>
        <dbReference type="EMBL" id="KJA16326.1"/>
    </source>
</evidence>
<protein>
    <recommendedName>
        <fullName evidence="1">Tet-like 2OG-Fe(II) oxygenase domain-containing protein</fullName>
    </recommendedName>
</protein>
<evidence type="ECO:0000259" key="1">
    <source>
        <dbReference type="Pfam" id="PF20515"/>
    </source>
</evidence>
<reference evidence="3" key="1">
    <citation type="submission" date="2014-04" db="EMBL/GenBank/DDBJ databases">
        <title>Evolutionary Origins and Diversification of the Mycorrhizal Mutualists.</title>
        <authorList>
            <consortium name="DOE Joint Genome Institute"/>
            <consortium name="Mycorrhizal Genomics Consortium"/>
            <person name="Kohler A."/>
            <person name="Kuo A."/>
            <person name="Nagy L.G."/>
            <person name="Floudas D."/>
            <person name="Copeland A."/>
            <person name="Barry K.W."/>
            <person name="Cichocki N."/>
            <person name="Veneault-Fourrey C."/>
            <person name="LaButti K."/>
            <person name="Lindquist E.A."/>
            <person name="Lipzen A."/>
            <person name="Lundell T."/>
            <person name="Morin E."/>
            <person name="Murat C."/>
            <person name="Riley R."/>
            <person name="Ohm R."/>
            <person name="Sun H."/>
            <person name="Tunlid A."/>
            <person name="Henrissat B."/>
            <person name="Grigoriev I.V."/>
            <person name="Hibbett D.S."/>
            <person name="Martin F."/>
        </authorList>
    </citation>
    <scope>NUCLEOTIDE SEQUENCE [LARGE SCALE GENOMIC DNA]</scope>
    <source>
        <strain evidence="3">FD-334 SS-4</strain>
    </source>
</reference>
<sequence length="916" mass="102130">MSPTHRANVQKCLKTIMDWSAAVPEIKINGAHKGTVRQGRMCALGYHGSMESNKSIVFYAPGSSQAAFRIYKDIKDMDLQDVALLYRDGLATLYPAGFTNLRDFAADKGIVGFTQLDMSFFNVSSFANSLVITREDFSNYQHKDKDAIAVAYGLWWAAKRNGNKYELDAVCDHAQIKGGQFVYGEYGWGIDFERCYGLVEIMWRGSIDAHSTCKSISDDGMTRFDCIESAPDIKLEILGHLMAVVDVDCLRALRRLSEVRSLWKRQTGCTLFQTSPGKHARFCRAVIRFHSVGRFKTHQAIQFANITVLQVRIFLKVQPHVDDFVAVFKLLKIQDLAIDCGNLSTFMTAVVKVWAPVLPYLMILRMFFNRFTEELHHVSYPWREDSWQEVLGLFPKLRTLWLHTSQVLCHDQIQKEVYDSDGELVTVHPYTTVANKYGDQLVSEGEAIYFQNLVVLWASESSSLSRIYFNIGYDDHWGMTSPYLIGSRKRLLKMEDGTWSITDLDHWSSNGSGMLSAYYIPEDGLPGILEDDVDFFADINIYCPAFLSRVVSVPLVLRLRLVPPLFLFAAAPRHSCLVYLSPQLAAVPLSTILIHSHLCSGAHCPPSLPLASGQPRPRRLVSTPFSAIPPHLPSFVVRMLCVAYPPPRLWPSFSSRPASKAAFNVVWVVVQREWWWAIITTSWYGPADFETNLARSLFVPSTACFPPLLSLRVAPSHCAPWAPNPQMEQAELGAHSNTRLEDDGSRDDGSVGYQMPAIHGRHAAAATVGGGVKSSTAGMPICAAEEGHAAHRCISAASALDDERGNVRRIYGTYTHHLPLHPVQLIAGRWRSDRSVGYQGLRTVLQAGAGAQFWLGGPVYSEKGWTRVHPTACQRVLCARGARHPHSMITLQNLSFIPLAGVSGDFLGDTAILKES</sequence>
<keyword evidence="3" id="KW-1185">Reference proteome</keyword>
<gene>
    <name evidence="2" type="ORF">HYPSUDRAFT_207119</name>
</gene>
<feature type="domain" description="Tet-like 2OG-Fe(II) oxygenase" evidence="1">
    <location>
        <begin position="2"/>
        <end position="215"/>
    </location>
</feature>
<dbReference type="Pfam" id="PF20515">
    <property type="entry name" value="2OG-FeII_Oxy_6"/>
    <property type="match status" value="1"/>
</dbReference>
<dbReference type="Proteomes" id="UP000054270">
    <property type="component" value="Unassembled WGS sequence"/>
</dbReference>
<accession>A0A0D2NI85</accession>
<name>A0A0D2NI85_HYPSF</name>
<dbReference type="EMBL" id="KN817623">
    <property type="protein sequence ID" value="KJA16326.1"/>
    <property type="molecule type" value="Genomic_DNA"/>
</dbReference>
<proteinExistence type="predicted"/>